<dbReference type="RefSeq" id="XP_024664886.1">
    <property type="nucleotide sequence ID" value="XM_024809118.1"/>
</dbReference>
<keyword evidence="5" id="KW-1185">Reference proteome</keyword>
<dbReference type="InterPro" id="IPR051159">
    <property type="entry name" value="Hexapeptide_acetyltransf"/>
</dbReference>
<feature type="domain" description="Maltose/galactoside acetyltransferase" evidence="3">
    <location>
        <begin position="34"/>
        <end position="95"/>
    </location>
</feature>
<dbReference type="GO" id="GO:0016407">
    <property type="term" value="F:acetyltransferase activity"/>
    <property type="evidence" value="ECO:0007669"/>
    <property type="project" value="InterPro"/>
</dbReference>
<dbReference type="InterPro" id="IPR001451">
    <property type="entry name" value="Hexapep"/>
</dbReference>
<gene>
    <name evidence="4" type="ORF">B9G98_02561</name>
</gene>
<evidence type="ECO:0000256" key="1">
    <source>
        <dbReference type="ARBA" id="ARBA00007274"/>
    </source>
</evidence>
<evidence type="ECO:0000313" key="4">
    <source>
        <dbReference type="EMBL" id="PRT54941.1"/>
    </source>
</evidence>
<keyword evidence="2 4" id="KW-0808">Transferase</keyword>
<dbReference type="Proteomes" id="UP000238350">
    <property type="component" value="Unassembled WGS sequence"/>
</dbReference>
<dbReference type="Pfam" id="PF00132">
    <property type="entry name" value="Hexapep"/>
    <property type="match status" value="1"/>
</dbReference>
<dbReference type="STRING" id="45607.A0A2T0FIW2"/>
<comment type="caution">
    <text evidence="4">The sequence shown here is derived from an EMBL/GenBank/DDBJ whole genome shotgun (WGS) entry which is preliminary data.</text>
</comment>
<dbReference type="CDD" id="cd03357">
    <property type="entry name" value="LbH_MAT_GAT"/>
    <property type="match status" value="1"/>
</dbReference>
<dbReference type="InterPro" id="IPR018357">
    <property type="entry name" value="Hexapep_transf_CS"/>
</dbReference>
<protein>
    <submittedName>
        <fullName evidence="4">Galactoside O-acetyltransferase</fullName>
    </submittedName>
</protein>
<dbReference type="PANTHER" id="PTHR23416:SF54">
    <property type="entry name" value="ACETYLTRANSFERASE, CYSE_LACA_LPXA_NODL FAMILY (AFU_ORTHOLOGUE AFUA_2G08430)-RELATED"/>
    <property type="match status" value="1"/>
</dbReference>
<dbReference type="InterPro" id="IPR011004">
    <property type="entry name" value="Trimer_LpxA-like_sf"/>
</dbReference>
<evidence type="ECO:0000259" key="3">
    <source>
        <dbReference type="SMART" id="SM01266"/>
    </source>
</evidence>
<dbReference type="GeneID" id="36516309"/>
<dbReference type="AlphaFoldDB" id="A0A2T0FIW2"/>
<dbReference type="EMBL" id="NDIQ01000021">
    <property type="protein sequence ID" value="PRT54941.1"/>
    <property type="molecule type" value="Genomic_DNA"/>
</dbReference>
<dbReference type="InterPro" id="IPR024688">
    <property type="entry name" value="Mac_dom"/>
</dbReference>
<dbReference type="SUPFAM" id="SSF51161">
    <property type="entry name" value="Trimeric LpxA-like enzymes"/>
    <property type="match status" value="1"/>
</dbReference>
<evidence type="ECO:0000313" key="5">
    <source>
        <dbReference type="Proteomes" id="UP000238350"/>
    </source>
</evidence>
<dbReference type="PANTHER" id="PTHR23416">
    <property type="entry name" value="SIALIC ACID SYNTHASE-RELATED"/>
    <property type="match status" value="1"/>
</dbReference>
<accession>A0A2T0FIW2</accession>
<comment type="similarity">
    <text evidence="1">Belongs to the transferase hexapeptide repeat family.</text>
</comment>
<proteinExistence type="inferred from homology"/>
<sequence>MVSRHSEEAPVLNQEIVDWAKKNLKGIPLNSPNYDAMIGGLKYQCWEDDLVELRTTAHEKAVDYEGIRRKQFGSTKEFLAARREAIADMFGQVGENVYVEAPIRFDYGRNISVGDNFYSNFNFTVLDCAPVRIGNDVMIAPNVTIITAGHPLEPELRAKAEEFCHAVTIGNTVWIGASATLLPGVTIGDGAIVAAGALVTRDVPPRSVVAGVPAKVLRMIDEDSPA</sequence>
<dbReference type="SMART" id="SM01266">
    <property type="entry name" value="Mac"/>
    <property type="match status" value="1"/>
</dbReference>
<evidence type="ECO:0000256" key="2">
    <source>
        <dbReference type="ARBA" id="ARBA00022679"/>
    </source>
</evidence>
<dbReference type="GO" id="GO:0008374">
    <property type="term" value="F:O-acyltransferase activity"/>
    <property type="evidence" value="ECO:0007669"/>
    <property type="project" value="TreeGrafter"/>
</dbReference>
<name>A0A2T0FIW2_9ASCO</name>
<dbReference type="PROSITE" id="PS00101">
    <property type="entry name" value="HEXAPEP_TRANSFERASES"/>
    <property type="match status" value="1"/>
</dbReference>
<dbReference type="OrthoDB" id="25818at2759"/>
<organism evidence="4 5">
    <name type="scientific">Wickerhamiella sorbophila</name>
    <dbReference type="NCBI Taxonomy" id="45607"/>
    <lineage>
        <taxon>Eukaryota</taxon>
        <taxon>Fungi</taxon>
        <taxon>Dikarya</taxon>
        <taxon>Ascomycota</taxon>
        <taxon>Saccharomycotina</taxon>
        <taxon>Dipodascomycetes</taxon>
        <taxon>Dipodascales</taxon>
        <taxon>Trichomonascaceae</taxon>
        <taxon>Wickerhamiella</taxon>
    </lineage>
</organism>
<dbReference type="Pfam" id="PF12464">
    <property type="entry name" value="Mac"/>
    <property type="match status" value="1"/>
</dbReference>
<dbReference type="Gene3D" id="2.160.10.10">
    <property type="entry name" value="Hexapeptide repeat proteins"/>
    <property type="match status" value="1"/>
</dbReference>
<reference evidence="4 5" key="1">
    <citation type="submission" date="2017-04" db="EMBL/GenBank/DDBJ databases">
        <title>Genome sequencing of [Candida] sorbophila.</title>
        <authorList>
            <person name="Ahn J.O."/>
        </authorList>
    </citation>
    <scope>NUCLEOTIDE SEQUENCE [LARGE SCALE GENOMIC DNA]</scope>
    <source>
        <strain evidence="4 5">DS02</strain>
    </source>
</reference>